<dbReference type="EMBL" id="JAJJMA010041946">
    <property type="protein sequence ID" value="MCL7025138.1"/>
    <property type="molecule type" value="Genomic_DNA"/>
</dbReference>
<proteinExistence type="predicted"/>
<evidence type="ECO:0000313" key="2">
    <source>
        <dbReference type="EMBL" id="MCL7025138.1"/>
    </source>
</evidence>
<evidence type="ECO:0000256" key="1">
    <source>
        <dbReference type="SAM" id="MobiDB-lite"/>
    </source>
</evidence>
<gene>
    <name evidence="2" type="ORF">MKW94_020562</name>
</gene>
<organism evidence="2 3">
    <name type="scientific">Papaver nudicaule</name>
    <name type="common">Iceland poppy</name>
    <dbReference type="NCBI Taxonomy" id="74823"/>
    <lineage>
        <taxon>Eukaryota</taxon>
        <taxon>Viridiplantae</taxon>
        <taxon>Streptophyta</taxon>
        <taxon>Embryophyta</taxon>
        <taxon>Tracheophyta</taxon>
        <taxon>Spermatophyta</taxon>
        <taxon>Magnoliopsida</taxon>
        <taxon>Ranunculales</taxon>
        <taxon>Papaveraceae</taxon>
        <taxon>Papaveroideae</taxon>
        <taxon>Papaver</taxon>
    </lineage>
</organism>
<keyword evidence="3" id="KW-1185">Reference proteome</keyword>
<evidence type="ECO:0000313" key="3">
    <source>
        <dbReference type="Proteomes" id="UP001177140"/>
    </source>
</evidence>
<dbReference type="AlphaFoldDB" id="A0AA41S2G9"/>
<feature type="non-terminal residue" evidence="2">
    <location>
        <position position="1"/>
    </location>
</feature>
<sequence>MVGNGGSGNLRDVESLQVGSRIQPFNSSPRPLVEEGSNVNRKKHTPMSTFNERLGLAEFLSLK</sequence>
<accession>A0AA41S2G9</accession>
<comment type="caution">
    <text evidence="2">The sequence shown here is derived from an EMBL/GenBank/DDBJ whole genome shotgun (WGS) entry which is preliminary data.</text>
</comment>
<feature type="region of interest" description="Disordered" evidence="1">
    <location>
        <begin position="1"/>
        <end position="47"/>
    </location>
</feature>
<feature type="compositionally biased region" description="Polar residues" evidence="1">
    <location>
        <begin position="17"/>
        <end position="29"/>
    </location>
</feature>
<reference evidence="2" key="1">
    <citation type="submission" date="2022-03" db="EMBL/GenBank/DDBJ databases">
        <title>A functionally conserved STORR gene fusion in Papaver species that diverged 16.8 million years ago.</title>
        <authorList>
            <person name="Catania T."/>
        </authorList>
    </citation>
    <scope>NUCLEOTIDE SEQUENCE</scope>
    <source>
        <strain evidence="2">S-191538</strain>
    </source>
</reference>
<protein>
    <submittedName>
        <fullName evidence="2">Uncharacterized protein</fullName>
    </submittedName>
</protein>
<dbReference type="Proteomes" id="UP001177140">
    <property type="component" value="Unassembled WGS sequence"/>
</dbReference>
<name>A0AA41S2G9_PAPNU</name>